<keyword evidence="3" id="KW-0732">Signal</keyword>
<feature type="region of interest" description="Disordered" evidence="7">
    <location>
        <begin position="327"/>
        <end position="352"/>
    </location>
</feature>
<evidence type="ECO:0000256" key="3">
    <source>
        <dbReference type="ARBA" id="ARBA00022729"/>
    </source>
</evidence>
<dbReference type="EMBL" id="QJNS01000019">
    <property type="protein sequence ID" value="RYO93228.1"/>
    <property type="molecule type" value="Genomic_DNA"/>
</dbReference>
<keyword evidence="6" id="KW-0472">Membrane</keyword>
<evidence type="ECO:0000313" key="9">
    <source>
        <dbReference type="Proteomes" id="UP000294003"/>
    </source>
</evidence>
<evidence type="ECO:0000313" key="8">
    <source>
        <dbReference type="EMBL" id="RYO93228.1"/>
    </source>
</evidence>
<gene>
    <name evidence="8" type="ORF">DL762_001177</name>
</gene>
<sequence>MAESITPISIRGRYLWKGEDRFIINGVVYQAHKDTGRGSRLSQDPLTDERLEKLERSIPLLKELGINTLFVPYVNADKNHDAAMEMLAEAGIYVLSCLLNHSEMKHMRKVRMESSEVTQGMLQLFRRVDCLAAYRNTLGLFVAEEFIDSARDTAAAPVVRALPRVVKRYMALAAQVAGRRVLPVGYKAADIKEFIRLQYEYFAAGDEAEAIDFYAFNCYDWVGKSSMSISGYDLLLRTFRDAHIPVFFSEYGANAGLGARLFQETRSILSRDMTDTFSGGIVYEFFEGSNRYGLVRESEEDGSLERLRNFKNLRASVQACEHMQHVTAPSTAADGEKNAAAPRKPEMPALSDSWRAKPEIPECPLDWDEAKNQIEDAEWVDVARDILDLQIEELAESSVWGKFRLDSTGLRTE</sequence>
<dbReference type="EC" id="2.4.1.-" evidence="6"/>
<dbReference type="PANTHER" id="PTHR31468:SF2">
    <property type="entry name" value="1,3-BETA-GLUCANOSYLTRANSFERASE GAS1"/>
    <property type="match status" value="1"/>
</dbReference>
<evidence type="ECO:0000256" key="4">
    <source>
        <dbReference type="ARBA" id="ARBA00023157"/>
    </source>
</evidence>
<evidence type="ECO:0000256" key="5">
    <source>
        <dbReference type="ARBA" id="ARBA00023180"/>
    </source>
</evidence>
<dbReference type="Proteomes" id="UP000294003">
    <property type="component" value="Unassembled WGS sequence"/>
</dbReference>
<dbReference type="Gene3D" id="3.20.20.80">
    <property type="entry name" value="Glycosidases"/>
    <property type="match status" value="1"/>
</dbReference>
<comment type="function">
    <text evidence="6">Splits internally a 1,3-beta-glucan molecule and transfers the newly generated reducing end (the donor) to the non-reducing end of another 1,3-beta-glucan molecule (the acceptor) forming a 1,3-beta linkage, resulting in the elongation of 1,3-beta-glucan chains in the cell wall.</text>
</comment>
<evidence type="ECO:0000256" key="7">
    <source>
        <dbReference type="SAM" id="MobiDB-lite"/>
    </source>
</evidence>
<evidence type="ECO:0000256" key="6">
    <source>
        <dbReference type="RuleBase" id="RU361209"/>
    </source>
</evidence>
<evidence type="ECO:0000256" key="1">
    <source>
        <dbReference type="ARBA" id="ARBA00004609"/>
    </source>
</evidence>
<keyword evidence="9" id="KW-1185">Reference proteome</keyword>
<keyword evidence="5" id="KW-0325">Glycoprotein</keyword>
<dbReference type="InterPro" id="IPR017853">
    <property type="entry name" value="GH"/>
</dbReference>
<reference evidence="8 9" key="1">
    <citation type="submission" date="2018-06" db="EMBL/GenBank/DDBJ databases">
        <title>Complete Genomes of Monosporascus.</title>
        <authorList>
            <person name="Robinson A.J."/>
            <person name="Natvig D.O."/>
        </authorList>
    </citation>
    <scope>NUCLEOTIDE SEQUENCE [LARGE SCALE GENOMIC DNA]</scope>
    <source>
        <strain evidence="8 9">CBS 609.92</strain>
    </source>
</reference>
<comment type="subcellular location">
    <subcellularLocation>
        <location evidence="1 6">Cell membrane</location>
        <topology evidence="1 6">Lipid-anchor</topology>
        <topology evidence="1 6">GPI-anchor</topology>
    </subcellularLocation>
</comment>
<keyword evidence="4" id="KW-1015">Disulfide bond</keyword>
<keyword evidence="6" id="KW-0808">Transferase</keyword>
<dbReference type="SUPFAM" id="SSF51445">
    <property type="entry name" value="(Trans)glycosidases"/>
    <property type="match status" value="1"/>
</dbReference>
<comment type="similarity">
    <text evidence="2 6">Belongs to the glycosyl hydrolase 72 family.</text>
</comment>
<proteinExistence type="inferred from homology"/>
<comment type="caution">
    <text evidence="8">The sequence shown here is derived from an EMBL/GenBank/DDBJ whole genome shotgun (WGS) entry which is preliminary data.</text>
</comment>
<dbReference type="InterPro" id="IPR004886">
    <property type="entry name" value="Glucanosyltransferase"/>
</dbReference>
<evidence type="ECO:0000256" key="2">
    <source>
        <dbReference type="ARBA" id="ARBA00007528"/>
    </source>
</evidence>
<keyword evidence="6" id="KW-0336">GPI-anchor</keyword>
<accession>A0ABY0HGZ1</accession>
<dbReference type="PANTHER" id="PTHR31468">
    <property type="entry name" value="1,3-BETA-GLUCANOSYLTRANSFERASE GAS1"/>
    <property type="match status" value="1"/>
</dbReference>
<protein>
    <recommendedName>
        <fullName evidence="6">1,3-beta-glucanosyltransferase</fullName>
        <ecNumber evidence="6">2.4.1.-</ecNumber>
    </recommendedName>
</protein>
<name>A0ABY0HGZ1_9PEZI</name>
<organism evidence="8 9">
    <name type="scientific">Monosporascus cannonballus</name>
    <dbReference type="NCBI Taxonomy" id="155416"/>
    <lineage>
        <taxon>Eukaryota</taxon>
        <taxon>Fungi</taxon>
        <taxon>Dikarya</taxon>
        <taxon>Ascomycota</taxon>
        <taxon>Pezizomycotina</taxon>
        <taxon>Sordariomycetes</taxon>
        <taxon>Xylariomycetidae</taxon>
        <taxon>Xylariales</taxon>
        <taxon>Xylariales incertae sedis</taxon>
        <taxon>Monosporascus</taxon>
    </lineage>
</organism>
<keyword evidence="6" id="KW-0449">Lipoprotein</keyword>
<dbReference type="Pfam" id="PF03198">
    <property type="entry name" value="Glyco_hydro_72"/>
    <property type="match status" value="1"/>
</dbReference>